<evidence type="ECO:0000256" key="1">
    <source>
        <dbReference type="ARBA" id="ARBA00001974"/>
    </source>
</evidence>
<accession>A0A2N5ZK97</accession>
<evidence type="ECO:0000259" key="6">
    <source>
        <dbReference type="Pfam" id="PF02852"/>
    </source>
</evidence>
<comment type="cofactor">
    <cofactor evidence="1">
        <name>FAD</name>
        <dbReference type="ChEBI" id="CHEBI:57692"/>
    </cofactor>
</comment>
<dbReference type="SUPFAM" id="SSF55424">
    <property type="entry name" value="FAD/NAD-linked reductases, dimerisation (C-terminal) domain"/>
    <property type="match status" value="1"/>
</dbReference>
<dbReference type="Pfam" id="PF02852">
    <property type="entry name" value="Pyr_redox_dim"/>
    <property type="match status" value="1"/>
</dbReference>
<dbReference type="GO" id="GO:0016491">
    <property type="term" value="F:oxidoreductase activity"/>
    <property type="evidence" value="ECO:0007669"/>
    <property type="project" value="InterPro"/>
</dbReference>
<dbReference type="AlphaFoldDB" id="A0A2N5ZK97"/>
<reference evidence="8 9" key="1">
    <citation type="submission" date="2017-11" db="EMBL/GenBank/DDBJ databases">
        <title>Genome-resolved metagenomics identifies genetic mobility, metabolic interactions, and unexpected diversity in perchlorate-reducing communities.</title>
        <authorList>
            <person name="Barnum T.P."/>
            <person name="Figueroa I.A."/>
            <person name="Carlstrom C.I."/>
            <person name="Lucas L.N."/>
            <person name="Engelbrektson A.L."/>
            <person name="Coates J.D."/>
        </authorList>
    </citation>
    <scope>NUCLEOTIDE SEQUENCE [LARGE SCALE GENOMIC DNA]</scope>
    <source>
        <strain evidence="8">BM706</strain>
    </source>
</reference>
<evidence type="ECO:0000256" key="4">
    <source>
        <dbReference type="ARBA" id="ARBA00022827"/>
    </source>
</evidence>
<dbReference type="InterPro" id="IPR050260">
    <property type="entry name" value="FAD-bd_OxRdtase"/>
</dbReference>
<dbReference type="InterPro" id="IPR004099">
    <property type="entry name" value="Pyr_nucl-diS_OxRdtase_dimer"/>
</dbReference>
<dbReference type="PRINTS" id="PR00368">
    <property type="entry name" value="FADPNR"/>
</dbReference>
<feature type="transmembrane region" description="Helical" evidence="5">
    <location>
        <begin position="12"/>
        <end position="30"/>
    </location>
</feature>
<evidence type="ECO:0000313" key="9">
    <source>
        <dbReference type="Proteomes" id="UP000234857"/>
    </source>
</evidence>
<dbReference type="InterPro" id="IPR036188">
    <property type="entry name" value="FAD/NAD-bd_sf"/>
</dbReference>
<comment type="similarity">
    <text evidence="2">Belongs to the class-III pyridine nucleotide-disulfide oxidoreductase family.</text>
</comment>
<dbReference type="PANTHER" id="PTHR43429">
    <property type="entry name" value="PYRIDINE NUCLEOTIDE-DISULFIDE OXIDOREDUCTASE DOMAIN-CONTAINING"/>
    <property type="match status" value="1"/>
</dbReference>
<evidence type="ECO:0000259" key="7">
    <source>
        <dbReference type="Pfam" id="PF07992"/>
    </source>
</evidence>
<dbReference type="InterPro" id="IPR016156">
    <property type="entry name" value="FAD/NAD-linked_Rdtase_dimer_sf"/>
</dbReference>
<evidence type="ECO:0008006" key="10">
    <source>
        <dbReference type="Google" id="ProtNLM"/>
    </source>
</evidence>
<dbReference type="Pfam" id="PF07992">
    <property type="entry name" value="Pyr_redox_2"/>
    <property type="match status" value="1"/>
</dbReference>
<keyword evidence="5" id="KW-0812">Transmembrane</keyword>
<keyword evidence="5" id="KW-0472">Membrane</keyword>
<organism evidence="8 9">
    <name type="scientific">Muiribacterium halophilum</name>
    <dbReference type="NCBI Taxonomy" id="2053465"/>
    <lineage>
        <taxon>Bacteria</taxon>
        <taxon>Candidatus Muiribacteriota</taxon>
        <taxon>Candidatus Muiribacteriia</taxon>
        <taxon>Candidatus Muiribacteriales</taxon>
        <taxon>Candidatus Muiribacteriaceae</taxon>
        <taxon>Candidatus Muiribacterium</taxon>
    </lineage>
</organism>
<keyword evidence="3" id="KW-0285">Flavoprotein</keyword>
<dbReference type="SUPFAM" id="SSF51905">
    <property type="entry name" value="FAD/NAD(P)-binding domain"/>
    <property type="match status" value="1"/>
</dbReference>
<dbReference type="Gene3D" id="3.50.50.60">
    <property type="entry name" value="FAD/NAD(P)-binding domain"/>
    <property type="match status" value="2"/>
</dbReference>
<dbReference type="PANTHER" id="PTHR43429:SF3">
    <property type="entry name" value="NITRITE REDUCTASE [NAD(P)H]"/>
    <property type="match status" value="1"/>
</dbReference>
<sequence>MPALKKGGLYFMAYKIVIIGANAAGMSAAMEAKRENSDYGITVFEKSPYASYGACPMPYYISGRIDDHRKLFAREVSYFEEKGIEMKIKTEVIEINTRDKKVVYIEKGQQKEMSYDKLLIATGSKARHLPFEKEAQNSFNLVKLEDALAIKEYLKDNQIKKAVVIGGGYIGVEVADSFRELGIQTSVVEMFQMLAAFDNDIVDPIRERAKDFGNVDIYENTGVKDIVYSEGKAQKVILDNGKELPTDILIISAGVVPDTKLAQDAGIKTAKNGAIIVNKRMQTSNHNIFAAGDCALIYNMLLDDFVYLPLGTNANRAGKAVGKNFEHPKSEVRIMGNSMLELFGLEMGNVGISEKMAKNKNMNVVVETAKIRIKPGYFSKDSILMKFVADKYSGTLIGVQMVGDSSVHDKINQVAGLIYNRMKVQDIEDIDMGYHPVLSTLWDPIILMARKITKKLEVR</sequence>
<protein>
    <recommendedName>
        <fullName evidence="10">NADH oxidase</fullName>
    </recommendedName>
</protein>
<name>A0A2N5ZK97_MUIH1</name>
<feature type="domain" description="FAD/NAD(P)-binding" evidence="7">
    <location>
        <begin position="14"/>
        <end position="299"/>
    </location>
</feature>
<proteinExistence type="inferred from homology"/>
<evidence type="ECO:0000313" key="8">
    <source>
        <dbReference type="EMBL" id="PLX19125.1"/>
    </source>
</evidence>
<evidence type="ECO:0000256" key="3">
    <source>
        <dbReference type="ARBA" id="ARBA00022630"/>
    </source>
</evidence>
<evidence type="ECO:0000256" key="5">
    <source>
        <dbReference type="SAM" id="Phobius"/>
    </source>
</evidence>
<dbReference type="EMBL" id="PKTG01000040">
    <property type="protein sequence ID" value="PLX19125.1"/>
    <property type="molecule type" value="Genomic_DNA"/>
</dbReference>
<dbReference type="Proteomes" id="UP000234857">
    <property type="component" value="Unassembled WGS sequence"/>
</dbReference>
<gene>
    <name evidence="8" type="ORF">C0601_02645</name>
</gene>
<feature type="domain" description="Pyridine nucleotide-disulphide oxidoreductase dimerisation" evidence="6">
    <location>
        <begin position="344"/>
        <end position="439"/>
    </location>
</feature>
<evidence type="ECO:0000256" key="2">
    <source>
        <dbReference type="ARBA" id="ARBA00009130"/>
    </source>
</evidence>
<comment type="caution">
    <text evidence="8">The sequence shown here is derived from an EMBL/GenBank/DDBJ whole genome shotgun (WGS) entry which is preliminary data.</text>
</comment>
<keyword evidence="4" id="KW-0274">FAD</keyword>
<dbReference type="InterPro" id="IPR023753">
    <property type="entry name" value="FAD/NAD-binding_dom"/>
</dbReference>
<keyword evidence="5" id="KW-1133">Transmembrane helix</keyword>
<dbReference type="PRINTS" id="PR00411">
    <property type="entry name" value="PNDRDTASEI"/>
</dbReference>